<name>A0A2R6P1T0_9APHY</name>
<evidence type="ECO:0000259" key="2">
    <source>
        <dbReference type="PROSITE" id="PS50192"/>
    </source>
</evidence>
<feature type="domain" description="T-SNARE coiled-coil homology" evidence="2">
    <location>
        <begin position="158"/>
        <end position="220"/>
    </location>
</feature>
<feature type="compositionally biased region" description="Low complexity" evidence="1">
    <location>
        <begin position="96"/>
        <end position="119"/>
    </location>
</feature>
<dbReference type="SUPFAM" id="SSF58038">
    <property type="entry name" value="SNARE fusion complex"/>
    <property type="match status" value="1"/>
</dbReference>
<reference evidence="3 4" key="1">
    <citation type="submission" date="2018-02" db="EMBL/GenBank/DDBJ databases">
        <title>Genome sequence of the basidiomycete white-rot fungus Phlebia centrifuga.</title>
        <authorList>
            <person name="Granchi Z."/>
            <person name="Peng M."/>
            <person name="de Vries R.P."/>
            <person name="Hilden K."/>
            <person name="Makela M.R."/>
            <person name="Grigoriev I."/>
            <person name="Riley R."/>
        </authorList>
    </citation>
    <scope>NUCLEOTIDE SEQUENCE [LARGE SCALE GENOMIC DNA]</scope>
    <source>
        <strain evidence="3 4">FBCC195</strain>
    </source>
</reference>
<dbReference type="PROSITE" id="PS50192">
    <property type="entry name" value="T_SNARE"/>
    <property type="match status" value="1"/>
</dbReference>
<keyword evidence="4" id="KW-1185">Reference proteome</keyword>
<dbReference type="EMBL" id="MLYV02000552">
    <property type="protein sequence ID" value="PSR83731.1"/>
    <property type="molecule type" value="Genomic_DNA"/>
</dbReference>
<sequence length="365" mass="40492">MATLAKLTSLSTQTLSLLLERQRLQSLGPNGSSLHLPQISRNLTQLHNGVTELEEKEGNIEAVGLLKSQYERMRNMLGPEAETSGIPRLQEATHVAVSSTSATASSSSLPLSKPSTLQPVNPPAPSFKYTDSDGPYMPYTDDPEAVIPSTDIMLQTQRRMMDEQDIHLDHLSHSINRQRDISLQINDELDVHTGLLQELDEDLDHTDSRLTRARRNLDKVAKGAKENNLNELQEKLITLHWKICTIITAMGQQSPTGSGIAKSSTKNHILPDPTTIKYAEVGGHIIKSLFSSKSKLDRYRAYLPAPSEETSRVLNLLTAQRINSVLGHWWGSNDYSLETLALGFDELLKMPGSPFTAKEKRVAKQ</sequence>
<dbReference type="STRING" id="98765.A0A2R6P1T0"/>
<dbReference type="InterPro" id="IPR000727">
    <property type="entry name" value="T_SNARE_dom"/>
</dbReference>
<feature type="region of interest" description="Disordered" evidence="1">
    <location>
        <begin position="93"/>
        <end position="123"/>
    </location>
</feature>
<dbReference type="Gene3D" id="1.20.5.110">
    <property type="match status" value="1"/>
</dbReference>
<proteinExistence type="predicted"/>
<dbReference type="OrthoDB" id="244190at2759"/>
<protein>
    <recommendedName>
        <fullName evidence="2">t-SNARE coiled-coil homology domain-containing protein</fullName>
    </recommendedName>
</protein>
<accession>A0A2R6P1T0</accession>
<gene>
    <name evidence="3" type="ORF">PHLCEN_2v5630</name>
</gene>
<evidence type="ECO:0000313" key="3">
    <source>
        <dbReference type="EMBL" id="PSR83731.1"/>
    </source>
</evidence>
<dbReference type="Proteomes" id="UP000186601">
    <property type="component" value="Unassembled WGS sequence"/>
</dbReference>
<dbReference type="SMART" id="SM00397">
    <property type="entry name" value="t_SNARE"/>
    <property type="match status" value="1"/>
</dbReference>
<evidence type="ECO:0000313" key="4">
    <source>
        <dbReference type="Proteomes" id="UP000186601"/>
    </source>
</evidence>
<comment type="caution">
    <text evidence="3">The sequence shown here is derived from an EMBL/GenBank/DDBJ whole genome shotgun (WGS) entry which is preliminary data.</text>
</comment>
<evidence type="ECO:0000256" key="1">
    <source>
        <dbReference type="SAM" id="MobiDB-lite"/>
    </source>
</evidence>
<dbReference type="AlphaFoldDB" id="A0A2R6P1T0"/>
<dbReference type="CDD" id="cd15859">
    <property type="entry name" value="SNARE_SYN8"/>
    <property type="match status" value="1"/>
</dbReference>
<organism evidence="3 4">
    <name type="scientific">Hermanssonia centrifuga</name>
    <dbReference type="NCBI Taxonomy" id="98765"/>
    <lineage>
        <taxon>Eukaryota</taxon>
        <taxon>Fungi</taxon>
        <taxon>Dikarya</taxon>
        <taxon>Basidiomycota</taxon>
        <taxon>Agaricomycotina</taxon>
        <taxon>Agaricomycetes</taxon>
        <taxon>Polyporales</taxon>
        <taxon>Meruliaceae</taxon>
        <taxon>Hermanssonia</taxon>
    </lineage>
</organism>